<sequence length="203" mass="22353">MALAVLMSGSPAAQAEKADRDKPTNIEADTVTVDDKKKIQIFEGNVQLTKGTLIFRADRIVVTQDENGFQRSVSTGTNALPRFRQKREGRDEYIEGEAERIEYDAKTEKTDFYNRAWVKSGMDEVRGQFISYDGKTENYVVTSGPNGTRAKPGSSERVRAVIQPRNTTPSPSTTPAPPQPARSGGLSLKEATTLSPPRKETSE</sequence>
<reference evidence="7 8" key="1">
    <citation type="journal article" date="2015" name="Genome Announc.">
        <title>Complete Genome Sequence of a Novel Bacterium within the Family Rhodocyclaceae That Degrades Polycyclic Aromatic Hydrocarbons.</title>
        <authorList>
            <person name="Singleton D.R."/>
            <person name="Dickey A.N."/>
            <person name="Scholl E.H."/>
            <person name="Wright F.A."/>
            <person name="Aitken M.D."/>
        </authorList>
    </citation>
    <scope>NUCLEOTIDE SEQUENCE [LARGE SCALE GENOMIC DNA]</scope>
    <source>
        <strain evidence="8">PG1-Ca6</strain>
    </source>
</reference>
<dbReference type="GO" id="GO:0017089">
    <property type="term" value="F:glycolipid transfer activity"/>
    <property type="evidence" value="ECO:0007669"/>
    <property type="project" value="TreeGrafter"/>
</dbReference>
<dbReference type="PATRIC" id="fig|1565605.3.peg.1227"/>
<keyword evidence="2" id="KW-0732">Signal</keyword>
<evidence type="ECO:0000256" key="3">
    <source>
        <dbReference type="ARBA" id="ARBA00022764"/>
    </source>
</evidence>
<comment type="function">
    <text evidence="4">Involved in the assembly of lipopolysaccharide (LPS). Required for the translocation of LPS from the inner membrane to the outer membrane.</text>
</comment>
<feature type="domain" description="Organic solvent tolerance-like N-terminal" evidence="6">
    <location>
        <begin position="25"/>
        <end position="137"/>
    </location>
</feature>
<keyword evidence="1 4" id="KW-0813">Transport</keyword>
<evidence type="ECO:0000256" key="2">
    <source>
        <dbReference type="ARBA" id="ARBA00022729"/>
    </source>
</evidence>
<comment type="subcellular location">
    <subcellularLocation>
        <location evidence="4">Periplasm</location>
    </subcellularLocation>
</comment>
<dbReference type="GO" id="GO:0030288">
    <property type="term" value="C:outer membrane-bounded periplasmic space"/>
    <property type="evidence" value="ECO:0007669"/>
    <property type="project" value="TreeGrafter"/>
</dbReference>
<dbReference type="AlphaFoldDB" id="A0A0C5JC69"/>
<comment type="similarity">
    <text evidence="4">Belongs to the LptA family.</text>
</comment>
<dbReference type="GO" id="GO:0001530">
    <property type="term" value="F:lipopolysaccharide binding"/>
    <property type="evidence" value="ECO:0007669"/>
    <property type="project" value="InterPro"/>
</dbReference>
<feature type="region of interest" description="Disordered" evidence="5">
    <location>
        <begin position="143"/>
        <end position="203"/>
    </location>
</feature>
<dbReference type="HAMAP" id="MF_01914">
    <property type="entry name" value="LPS_assembly_LptA"/>
    <property type="match status" value="1"/>
</dbReference>
<comment type="subunit">
    <text evidence="4">Component of the lipopolysaccharide transport and assembly complex.</text>
</comment>
<evidence type="ECO:0000256" key="4">
    <source>
        <dbReference type="HAMAP-Rule" id="MF_01914"/>
    </source>
</evidence>
<evidence type="ECO:0000256" key="5">
    <source>
        <dbReference type="SAM" id="MobiDB-lite"/>
    </source>
</evidence>
<proteinExistence type="inferred from homology"/>
<dbReference type="GO" id="GO:0009279">
    <property type="term" value="C:cell outer membrane"/>
    <property type="evidence" value="ECO:0007669"/>
    <property type="project" value="TreeGrafter"/>
</dbReference>
<dbReference type="Pfam" id="PF03968">
    <property type="entry name" value="LptD_N"/>
    <property type="match status" value="1"/>
</dbReference>
<feature type="region of interest" description="Disordered" evidence="5">
    <location>
        <begin position="1"/>
        <end position="29"/>
    </location>
</feature>
<dbReference type="InterPro" id="IPR014340">
    <property type="entry name" value="LptA"/>
</dbReference>
<evidence type="ECO:0000313" key="8">
    <source>
        <dbReference type="Proteomes" id="UP000061603"/>
    </source>
</evidence>
<evidence type="ECO:0000259" key="6">
    <source>
        <dbReference type="Pfam" id="PF03968"/>
    </source>
</evidence>
<dbReference type="Gene3D" id="2.60.450.10">
    <property type="entry name" value="Lipopolysaccharide (LPS) transport protein A like domain"/>
    <property type="match status" value="1"/>
</dbReference>
<name>A0A0C5JC69_9PROT</name>
<dbReference type="PANTHER" id="PTHR36504:SF1">
    <property type="entry name" value="LIPOPOLYSACCHARIDE EXPORT SYSTEM PROTEIN LPTA"/>
    <property type="match status" value="1"/>
</dbReference>
<keyword evidence="8" id="KW-1185">Reference proteome</keyword>
<evidence type="ECO:0000256" key="1">
    <source>
        <dbReference type="ARBA" id="ARBA00022448"/>
    </source>
</evidence>
<dbReference type="STRING" id="1565605.PG1C_05835"/>
<dbReference type="PANTHER" id="PTHR36504">
    <property type="entry name" value="LIPOPOLYSACCHARIDE EXPORT SYSTEM PROTEIN LPTA"/>
    <property type="match status" value="1"/>
</dbReference>
<dbReference type="NCBIfam" id="TIGR03002">
    <property type="entry name" value="outer_YhbN_LptA"/>
    <property type="match status" value="1"/>
</dbReference>
<dbReference type="InterPro" id="IPR052037">
    <property type="entry name" value="LPS_export_LptA"/>
</dbReference>
<keyword evidence="3 4" id="KW-0574">Periplasm</keyword>
<protein>
    <recommendedName>
        <fullName evidence="4">Lipopolysaccharide export system protein LptA</fullName>
    </recommendedName>
</protein>
<dbReference type="GO" id="GO:0015920">
    <property type="term" value="P:lipopolysaccharide transport"/>
    <property type="evidence" value="ECO:0007669"/>
    <property type="project" value="UniProtKB-UniRule"/>
</dbReference>
<dbReference type="InterPro" id="IPR005653">
    <property type="entry name" value="OstA-like_N"/>
</dbReference>
<accession>A0A0C5JC69</accession>
<dbReference type="EMBL" id="CP010554">
    <property type="protein sequence ID" value="AJP49448.1"/>
    <property type="molecule type" value="Genomic_DNA"/>
</dbReference>
<evidence type="ECO:0000313" key="7">
    <source>
        <dbReference type="EMBL" id="AJP49448.1"/>
    </source>
</evidence>
<organism evidence="7 8">
    <name type="scientific">Rugosibacter aromaticivorans</name>
    <dbReference type="NCBI Taxonomy" id="1565605"/>
    <lineage>
        <taxon>Bacteria</taxon>
        <taxon>Pseudomonadati</taxon>
        <taxon>Pseudomonadota</taxon>
        <taxon>Betaproteobacteria</taxon>
        <taxon>Nitrosomonadales</taxon>
        <taxon>Sterolibacteriaceae</taxon>
        <taxon>Rugosibacter</taxon>
    </lineage>
</organism>
<dbReference type="Proteomes" id="UP000061603">
    <property type="component" value="Chromosome"/>
</dbReference>
<dbReference type="KEGG" id="rbu:PG1C_05835"/>
<gene>
    <name evidence="4" type="primary">lptA</name>
    <name evidence="7" type="ORF">PG1C_05835</name>
</gene>
<dbReference type="HOGENOM" id="CLU_095993_1_0_4"/>
<dbReference type="GO" id="GO:0043165">
    <property type="term" value="P:Gram-negative-bacterium-type cell outer membrane assembly"/>
    <property type="evidence" value="ECO:0007669"/>
    <property type="project" value="UniProtKB-UniRule"/>
</dbReference>